<dbReference type="EMBL" id="JBBHJY010000001">
    <property type="protein sequence ID" value="MEJ6008612.1"/>
    <property type="molecule type" value="Genomic_DNA"/>
</dbReference>
<feature type="domain" description="Lipoyl-binding" evidence="10">
    <location>
        <begin position="85"/>
        <end position="161"/>
    </location>
</feature>
<evidence type="ECO:0000256" key="9">
    <source>
        <dbReference type="RuleBase" id="RU364072"/>
    </source>
</evidence>
<comment type="caution">
    <text evidence="11">The sequence shown here is derived from an EMBL/GenBank/DDBJ whole genome shotgun (WGS) entry which is preliminary data.</text>
</comment>
<comment type="function">
    <text evidence="1 9">This protein is a component of the acetyl coenzyme A carboxylase complex; first, biotin carboxylase catalyzes the carboxylation of the carrier protein and then the transcarboxylase transfers the carboxyl group to form malonyl-CoA.</text>
</comment>
<keyword evidence="11" id="KW-0436">Ligase</keyword>
<gene>
    <name evidence="11" type="primary">accB</name>
    <name evidence="11" type="ORF">WG900_01625</name>
</gene>
<dbReference type="Pfam" id="PF00364">
    <property type="entry name" value="Biotin_lipoyl"/>
    <property type="match status" value="1"/>
</dbReference>
<evidence type="ECO:0000259" key="10">
    <source>
        <dbReference type="PROSITE" id="PS50968"/>
    </source>
</evidence>
<dbReference type="InterPro" id="IPR000089">
    <property type="entry name" value="Biotin_lipoyl"/>
</dbReference>
<dbReference type="PANTHER" id="PTHR45266">
    <property type="entry name" value="OXALOACETATE DECARBOXYLASE ALPHA CHAIN"/>
    <property type="match status" value="1"/>
</dbReference>
<evidence type="ECO:0000256" key="5">
    <source>
        <dbReference type="ARBA" id="ARBA00022832"/>
    </source>
</evidence>
<evidence type="ECO:0000313" key="12">
    <source>
        <dbReference type="Proteomes" id="UP001379235"/>
    </source>
</evidence>
<keyword evidence="6 9" id="KW-0443">Lipid metabolism</keyword>
<dbReference type="InterPro" id="IPR011053">
    <property type="entry name" value="Single_hybrid_motif"/>
</dbReference>
<reference evidence="11 12" key="1">
    <citation type="submission" date="2024-03" db="EMBL/GenBank/DDBJ databases">
        <authorList>
            <person name="Jo J.-H."/>
        </authorList>
    </citation>
    <scope>NUCLEOTIDE SEQUENCE [LARGE SCALE GENOMIC DNA]</scope>
    <source>
        <strain evidence="11 12">AS3R-12</strain>
    </source>
</reference>
<keyword evidence="12" id="KW-1185">Reference proteome</keyword>
<evidence type="ECO:0000256" key="6">
    <source>
        <dbReference type="ARBA" id="ARBA00023098"/>
    </source>
</evidence>
<dbReference type="InterPro" id="IPR001882">
    <property type="entry name" value="Biotin_BS"/>
</dbReference>
<dbReference type="GO" id="GO:0003989">
    <property type="term" value="F:acetyl-CoA carboxylase activity"/>
    <property type="evidence" value="ECO:0007669"/>
    <property type="project" value="UniProtKB-EC"/>
</dbReference>
<dbReference type="PROSITE" id="PS00188">
    <property type="entry name" value="BIOTIN"/>
    <property type="match status" value="1"/>
</dbReference>
<evidence type="ECO:0000313" key="11">
    <source>
        <dbReference type="EMBL" id="MEJ6008612.1"/>
    </source>
</evidence>
<evidence type="ECO:0000256" key="4">
    <source>
        <dbReference type="ARBA" id="ARBA00022516"/>
    </source>
</evidence>
<dbReference type="PROSITE" id="PS50968">
    <property type="entry name" value="BIOTINYL_LIPOYL"/>
    <property type="match status" value="1"/>
</dbReference>
<evidence type="ECO:0000256" key="7">
    <source>
        <dbReference type="ARBA" id="ARBA00023160"/>
    </source>
</evidence>
<evidence type="ECO:0000256" key="3">
    <source>
        <dbReference type="ARBA" id="ARBA00017562"/>
    </source>
</evidence>
<keyword evidence="7 9" id="KW-0275">Fatty acid biosynthesis</keyword>
<proteinExistence type="predicted"/>
<organism evidence="11 12">
    <name type="scientific">Novosphingobium aquae</name>
    <dbReference type="NCBI Taxonomy" id="3133435"/>
    <lineage>
        <taxon>Bacteria</taxon>
        <taxon>Pseudomonadati</taxon>
        <taxon>Pseudomonadota</taxon>
        <taxon>Alphaproteobacteria</taxon>
        <taxon>Sphingomonadales</taxon>
        <taxon>Sphingomonadaceae</taxon>
        <taxon>Novosphingobium</taxon>
    </lineage>
</organism>
<dbReference type="Proteomes" id="UP001379235">
    <property type="component" value="Unassembled WGS sequence"/>
</dbReference>
<evidence type="ECO:0000256" key="2">
    <source>
        <dbReference type="ARBA" id="ARBA00005194"/>
    </source>
</evidence>
<dbReference type="RefSeq" id="WP_339964205.1">
    <property type="nucleotide sequence ID" value="NZ_JBBHJY010000001.1"/>
</dbReference>
<dbReference type="Gene3D" id="2.40.50.100">
    <property type="match status" value="1"/>
</dbReference>
<evidence type="ECO:0000256" key="1">
    <source>
        <dbReference type="ARBA" id="ARBA00003761"/>
    </source>
</evidence>
<keyword evidence="5 9" id="KW-0276">Fatty acid metabolism</keyword>
<dbReference type="CDD" id="cd06850">
    <property type="entry name" value="biotinyl_domain"/>
    <property type="match status" value="1"/>
</dbReference>
<dbReference type="SUPFAM" id="SSF51230">
    <property type="entry name" value="Single hybrid motif"/>
    <property type="match status" value="1"/>
</dbReference>
<name>A0ABU8S3T7_9SPHN</name>
<dbReference type="PRINTS" id="PR01071">
    <property type="entry name" value="ACOABIOTINCC"/>
</dbReference>
<dbReference type="PANTHER" id="PTHR45266:SF3">
    <property type="entry name" value="OXALOACETATE DECARBOXYLASE ALPHA CHAIN"/>
    <property type="match status" value="1"/>
</dbReference>
<dbReference type="NCBIfam" id="TIGR00531">
    <property type="entry name" value="BCCP"/>
    <property type="match status" value="1"/>
</dbReference>
<dbReference type="InterPro" id="IPR050709">
    <property type="entry name" value="Biotin_Carboxyl_Carrier/Decarb"/>
</dbReference>
<dbReference type="InterPro" id="IPR001249">
    <property type="entry name" value="AcCoA_biotinCC"/>
</dbReference>
<accession>A0ABU8S3T7</accession>
<sequence>MGEEKGAVKRQNGMNIDTALVRELAEMLADTGLTEIEVEDGDRKIKVSRAATAASAFVAAPAPAAAPAPVPAAPAVEAAPAAALVDALKSPMVGTAYLTPEPGAPNFVSVGSQVKVGDTLLIIEAMKVMNPITATKAGTVSAILIESGQPVEYDQPLLVIS</sequence>
<keyword evidence="8 9" id="KW-0092">Biotin</keyword>
<protein>
    <recommendedName>
        <fullName evidence="3 9">Biotin carboxyl carrier protein of acetyl-CoA carboxylase</fullName>
    </recommendedName>
</protein>
<comment type="pathway">
    <text evidence="2 9">Lipid metabolism; fatty acid biosynthesis.</text>
</comment>
<keyword evidence="4 9" id="KW-0444">Lipid biosynthesis</keyword>
<evidence type="ECO:0000256" key="8">
    <source>
        <dbReference type="ARBA" id="ARBA00023267"/>
    </source>
</evidence>